<feature type="binding site" evidence="2">
    <location>
        <position position="186"/>
    </location>
    <ligand>
        <name>Mn(2+)</name>
        <dbReference type="ChEBI" id="CHEBI:29035"/>
        <label>2</label>
    </ligand>
</feature>
<keyword evidence="6" id="KW-1185">Reference proteome</keyword>
<dbReference type="FunFam" id="3.30.70.360:FF:000001">
    <property type="entry name" value="N-acetyldiaminopimelate deacetylase"/>
    <property type="match status" value="1"/>
</dbReference>
<dbReference type="SUPFAM" id="SSF53187">
    <property type="entry name" value="Zn-dependent exopeptidases"/>
    <property type="match status" value="1"/>
</dbReference>
<feature type="binding site" evidence="2">
    <location>
        <position position="150"/>
    </location>
    <ligand>
        <name>Mn(2+)</name>
        <dbReference type="ChEBI" id="CHEBI:29035"/>
        <label>2</label>
    </ligand>
</feature>
<keyword evidence="2" id="KW-0479">Metal-binding</keyword>
<keyword evidence="2" id="KW-0464">Manganese</keyword>
<evidence type="ECO:0000313" key="5">
    <source>
        <dbReference type="EMBL" id="WDI30947.1"/>
    </source>
</evidence>
<dbReference type="GO" id="GO:0046872">
    <property type="term" value="F:metal ion binding"/>
    <property type="evidence" value="ECO:0007669"/>
    <property type="project" value="UniProtKB-KW"/>
</dbReference>
<feature type="binding site" evidence="2">
    <location>
        <position position="429"/>
    </location>
    <ligand>
        <name>Mn(2+)</name>
        <dbReference type="ChEBI" id="CHEBI:29035"/>
        <label>2</label>
    </ligand>
</feature>
<dbReference type="GO" id="GO:0050118">
    <property type="term" value="F:N-acetyldiaminopimelate deacetylase activity"/>
    <property type="evidence" value="ECO:0007669"/>
    <property type="project" value="UniProtKB-ARBA"/>
</dbReference>
<reference evidence="5" key="1">
    <citation type="submission" date="2023-02" db="EMBL/GenBank/DDBJ databases">
        <title>Genome sequence of Hyphococcus flavus.</title>
        <authorList>
            <person name="Rong J.-C."/>
            <person name="Zhao Q."/>
            <person name="Yi M."/>
            <person name="Wu J.-Y."/>
        </authorList>
    </citation>
    <scope>NUCLEOTIDE SEQUENCE</scope>
    <source>
        <strain evidence="5">MCCC 1K03223</strain>
    </source>
</reference>
<feature type="chain" id="PRO_5041923667" evidence="3">
    <location>
        <begin position="22"/>
        <end position="461"/>
    </location>
</feature>
<dbReference type="PANTHER" id="PTHR11014">
    <property type="entry name" value="PEPTIDASE M20 FAMILY MEMBER"/>
    <property type="match status" value="1"/>
</dbReference>
<dbReference type="EMBL" id="CP118166">
    <property type="protein sequence ID" value="WDI30947.1"/>
    <property type="molecule type" value="Genomic_DNA"/>
</dbReference>
<proteinExistence type="predicted"/>
<keyword evidence="3" id="KW-0732">Signal</keyword>
<dbReference type="Pfam" id="PF07687">
    <property type="entry name" value="M20_dimer"/>
    <property type="match status" value="1"/>
</dbReference>
<dbReference type="InterPro" id="IPR036264">
    <property type="entry name" value="Bact_exopeptidase_dim_dom"/>
</dbReference>
<evidence type="ECO:0000256" key="2">
    <source>
        <dbReference type="PIRSR" id="PIRSR005962-1"/>
    </source>
</evidence>
<sequence>MKKLFLSAASAAAAIFTTVSANELADAVAADYEYVLDLYKHFHENPELSFRESESAARMTAELEGLGFTVTNGVGDKWTRNKAKADAGEVLEGVGGYGLVAVMENGDGPTLMLRADMDALPLEEKTGLPYASKVVSTDYKGQEAPVMHACAHDSHMAILIGAARQLVAMKDQWSGTLVLIGQPAEEIGHGAVAMLEDGLYKKFPKPDYILATHTSGWDSAGDVTYTPGWALANVDSVDIYIKGIGAHGSAPHMGKDPIVLGSQIINALQTLVSRETDPLEAGVVTVGSFQAGYKHNIIPDAAHLQITVRSYEDKVRAQLLEGIERIAIAQAKSAGLPDDLMPEVKIEQDYTPSTFNDEALTERVMAAVSDSVGADRVYIRPPSMGGEDFSQFGRTAEDIPTVIFWTGGNDPEAMKAAREGTAPPPPANHSPFFAPIPEPTLKTGVQAMTAGALELLGPAGE</sequence>
<feature type="binding site" evidence="2">
    <location>
        <position position="213"/>
    </location>
    <ligand>
        <name>Mn(2+)</name>
        <dbReference type="ChEBI" id="CHEBI:29035"/>
        <label>2</label>
    </ligand>
</feature>
<dbReference type="InterPro" id="IPR017439">
    <property type="entry name" value="Amidohydrolase"/>
</dbReference>
<dbReference type="GO" id="GO:0019877">
    <property type="term" value="P:diaminopimelate biosynthetic process"/>
    <property type="evidence" value="ECO:0007669"/>
    <property type="project" value="UniProtKB-ARBA"/>
</dbReference>
<dbReference type="SUPFAM" id="SSF55031">
    <property type="entry name" value="Bacterial exopeptidase dimerisation domain"/>
    <property type="match status" value="1"/>
</dbReference>
<dbReference type="PIRSF" id="PIRSF005962">
    <property type="entry name" value="Pept_M20D_amidohydro"/>
    <property type="match status" value="1"/>
</dbReference>
<dbReference type="Proteomes" id="UP001214043">
    <property type="component" value="Chromosome"/>
</dbReference>
<evidence type="ECO:0000256" key="3">
    <source>
        <dbReference type="SAM" id="SignalP"/>
    </source>
</evidence>
<feature type="signal peptide" evidence="3">
    <location>
        <begin position="1"/>
        <end position="21"/>
    </location>
</feature>
<comment type="cofactor">
    <cofactor evidence="2">
        <name>Mn(2+)</name>
        <dbReference type="ChEBI" id="CHEBI:29035"/>
    </cofactor>
    <text evidence="2">The Mn(2+) ion enhances activity.</text>
</comment>
<evidence type="ECO:0000313" key="6">
    <source>
        <dbReference type="Proteomes" id="UP001214043"/>
    </source>
</evidence>
<feature type="binding site" evidence="2">
    <location>
        <position position="152"/>
    </location>
    <ligand>
        <name>Mn(2+)</name>
        <dbReference type="ChEBI" id="CHEBI:29035"/>
        <label>2</label>
    </ligand>
</feature>
<dbReference type="Gene3D" id="3.30.70.360">
    <property type="match status" value="1"/>
</dbReference>
<dbReference type="Gene3D" id="3.40.630.10">
    <property type="entry name" value="Zn peptidases"/>
    <property type="match status" value="1"/>
</dbReference>
<dbReference type="InterPro" id="IPR002933">
    <property type="entry name" value="Peptidase_M20"/>
</dbReference>
<gene>
    <name evidence="5" type="ORF">PUV54_13385</name>
</gene>
<evidence type="ECO:0000259" key="4">
    <source>
        <dbReference type="Pfam" id="PF07687"/>
    </source>
</evidence>
<dbReference type="Pfam" id="PF01546">
    <property type="entry name" value="Peptidase_M20"/>
    <property type="match status" value="1"/>
</dbReference>
<name>A0AAE9ZE89_9PROT</name>
<protein>
    <submittedName>
        <fullName evidence="5">Amidohydrolase</fullName>
    </submittedName>
</protein>
<dbReference type="AlphaFoldDB" id="A0AAE9ZE89"/>
<dbReference type="KEGG" id="hfl:PUV54_13385"/>
<dbReference type="PANTHER" id="PTHR11014:SF63">
    <property type="entry name" value="METALLOPEPTIDASE, PUTATIVE (AFU_ORTHOLOGUE AFUA_6G09600)-RELATED"/>
    <property type="match status" value="1"/>
</dbReference>
<dbReference type="NCBIfam" id="TIGR01891">
    <property type="entry name" value="amidohydrolases"/>
    <property type="match status" value="1"/>
</dbReference>
<feature type="domain" description="Peptidase M20 dimerisation" evidence="4">
    <location>
        <begin position="234"/>
        <end position="331"/>
    </location>
</feature>
<dbReference type="InterPro" id="IPR011650">
    <property type="entry name" value="Peptidase_M20_dimer"/>
</dbReference>
<dbReference type="RefSeq" id="WP_274492769.1">
    <property type="nucleotide sequence ID" value="NZ_CP118166.1"/>
</dbReference>
<accession>A0AAE9ZE89</accession>
<evidence type="ECO:0000256" key="1">
    <source>
        <dbReference type="ARBA" id="ARBA00022801"/>
    </source>
</evidence>
<keyword evidence="1" id="KW-0378">Hydrolase</keyword>
<organism evidence="5 6">
    <name type="scientific">Hyphococcus flavus</name>
    <dbReference type="NCBI Taxonomy" id="1866326"/>
    <lineage>
        <taxon>Bacteria</taxon>
        <taxon>Pseudomonadati</taxon>
        <taxon>Pseudomonadota</taxon>
        <taxon>Alphaproteobacteria</taxon>
        <taxon>Parvularculales</taxon>
        <taxon>Parvularculaceae</taxon>
        <taxon>Hyphococcus</taxon>
    </lineage>
</organism>